<reference evidence="1 2" key="1">
    <citation type="submission" date="2011-02" db="EMBL/GenBank/DDBJ databases">
        <authorList>
            <person name="Weinstock G."/>
            <person name="Sodergren E."/>
            <person name="Clifton S."/>
            <person name="Fulton L."/>
            <person name="Fulton B."/>
            <person name="Courtney L."/>
            <person name="Fronick C."/>
            <person name="Harrison M."/>
            <person name="Strong C."/>
            <person name="Farmer C."/>
            <person name="Delahaunty K."/>
            <person name="Markovic C."/>
            <person name="Hall O."/>
            <person name="Minx P."/>
            <person name="Tomlinson C."/>
            <person name="Mitreva M."/>
            <person name="Hou S."/>
            <person name="Chen J."/>
            <person name="Wollam A."/>
            <person name="Pepin K.H."/>
            <person name="Johnson M."/>
            <person name="Bhonagiri V."/>
            <person name="Zhang X."/>
            <person name="Suruliraj S."/>
            <person name="Warren W."/>
            <person name="Chinwalla A."/>
            <person name="Mardis E.R."/>
            <person name="Wilson R.K."/>
        </authorList>
    </citation>
    <scope>NUCLEOTIDE SEQUENCE [LARGE SCALE GENOMIC DNA]</scope>
    <source>
        <strain evidence="1 2">YIT 12056</strain>
    </source>
</reference>
<evidence type="ECO:0000313" key="1">
    <source>
        <dbReference type="EMBL" id="EGF52901.1"/>
    </source>
</evidence>
<gene>
    <name evidence="1" type="ORF">HMPREF9445_01229</name>
</gene>
<accession>A0ABN0CPI1</accession>
<comment type="caution">
    <text evidence="1">The sequence shown here is derived from an EMBL/GenBank/DDBJ whole genome shotgun (WGS) entry which is preliminary data.</text>
</comment>
<proteinExistence type="predicted"/>
<protein>
    <submittedName>
        <fullName evidence="1">Conserved domain protein</fullName>
    </submittedName>
</protein>
<dbReference type="Proteomes" id="UP000010321">
    <property type="component" value="Unassembled WGS sequence"/>
</dbReference>
<dbReference type="EMBL" id="AFBM01000010">
    <property type="protein sequence ID" value="EGF52901.1"/>
    <property type="molecule type" value="Genomic_DNA"/>
</dbReference>
<name>A0ABN0CPI1_9BACE</name>
<sequence>MFSQKWLFLLSNHIKNTINMNNMIQLKSIHIPLTYQKLYNKKNPNLDKLKSSLAKFDKQILLKCALTLLHNADSWSNINDFITHFFSTENEAFAYRVLYRHDEIISELYANSNEVMPEVKVLTKHSCLELLRIIFSVNYTGENISDNASLQLIIFDCLLTINDMTTPTPDCPEDIDEKLKLAYVALLNISSYNDFTNIDTTTNFILQCHKSRLLFNFLDSQDNLKKMKDMYLKEMGCRYWEEYIFVLSKLFILNYQDESPTTRIVLDENHPSFQHDKVILDKFALMSNEIIPFEENVDFISFRNQPLIRLEKNTYWVIDENFLANRLYRSLFFGIKKQNDSIQEKYKIANFFQFFTTNFSEETLFYDVMKHIIGRKSYIHHSGAEMRCMEISGEPDYYIRNGNDIFLFEFKDPLFRKEDKVECNYENVKSSIEEKLVHKKKGKPSAIEQLCNNIELILNDEFQIDLGIHSKKVKIYPILVVGDTTFTNVGTSFILNDYFQNEISNRNIENKNIRPLILVSIDSLILYQFEFENKNLKLRNVLDSYLKFQNMEHPYGKNDIIRNVMHCYFSLDQYLQDKILRKSNTYHLEPLIKSFREKGLT</sequence>
<organism evidence="1 2">
    <name type="scientific">Bacteroides clarus YIT 12056</name>
    <dbReference type="NCBI Taxonomy" id="762984"/>
    <lineage>
        <taxon>Bacteria</taxon>
        <taxon>Pseudomonadati</taxon>
        <taxon>Bacteroidota</taxon>
        <taxon>Bacteroidia</taxon>
        <taxon>Bacteroidales</taxon>
        <taxon>Bacteroidaceae</taxon>
        <taxon>Bacteroides</taxon>
    </lineage>
</organism>
<evidence type="ECO:0000313" key="2">
    <source>
        <dbReference type="Proteomes" id="UP000010321"/>
    </source>
</evidence>
<keyword evidence="2" id="KW-1185">Reference proteome</keyword>